<feature type="transmembrane region" description="Helical" evidence="1">
    <location>
        <begin position="48"/>
        <end position="72"/>
    </location>
</feature>
<dbReference type="EMBL" id="CP019602">
    <property type="protein sequence ID" value="ARU16449.1"/>
    <property type="molecule type" value="Genomic_DNA"/>
</dbReference>
<dbReference type="InterPro" id="IPR019251">
    <property type="entry name" value="DUF2231_TM"/>
</dbReference>
<dbReference type="KEGG" id="cman:A9D14_09990"/>
<evidence type="ECO:0000313" key="3">
    <source>
        <dbReference type="EMBL" id="ARU16449.1"/>
    </source>
</evidence>
<proteinExistence type="predicted"/>
<feature type="transmembrane region" description="Helical" evidence="1">
    <location>
        <begin position="105"/>
        <end position="131"/>
    </location>
</feature>
<evidence type="ECO:0000313" key="4">
    <source>
        <dbReference type="Proteomes" id="UP000195807"/>
    </source>
</evidence>
<feature type="domain" description="DUF2231" evidence="2">
    <location>
        <begin position="18"/>
        <end position="131"/>
    </location>
</feature>
<gene>
    <name evidence="3" type="ORF">A9D14_09990</name>
</gene>
<name>A0A1Z1FC95_9SPHN</name>
<protein>
    <recommendedName>
        <fullName evidence="2">DUF2231 domain-containing protein</fullName>
    </recommendedName>
</protein>
<feature type="transmembrane region" description="Helical" evidence="1">
    <location>
        <begin position="79"/>
        <end position="99"/>
    </location>
</feature>
<evidence type="ECO:0000256" key="1">
    <source>
        <dbReference type="SAM" id="Phobius"/>
    </source>
</evidence>
<keyword evidence="1" id="KW-0812">Transmembrane</keyword>
<organism evidence="3 4">
    <name type="scientific">Croceicoccus marinus</name>
    <dbReference type="NCBI Taxonomy" id="450378"/>
    <lineage>
        <taxon>Bacteria</taxon>
        <taxon>Pseudomonadati</taxon>
        <taxon>Pseudomonadota</taxon>
        <taxon>Alphaproteobacteria</taxon>
        <taxon>Sphingomonadales</taxon>
        <taxon>Erythrobacteraceae</taxon>
        <taxon>Croceicoccus</taxon>
    </lineage>
</organism>
<dbReference type="Pfam" id="PF09990">
    <property type="entry name" value="DUF2231"/>
    <property type="match status" value="1"/>
</dbReference>
<reference evidence="3 4" key="1">
    <citation type="submission" date="2017-01" db="EMBL/GenBank/DDBJ databases">
        <title>Complete genome sequence of esterase-producing bacterium Croceicoccus marinus E4A9.</title>
        <authorList>
            <person name="Wu Y.-H."/>
            <person name="Cheng H."/>
            <person name="Xu L."/>
            <person name="Huo Y.-Y."/>
            <person name="Wang C.-S."/>
            <person name="Xu X.-W."/>
        </authorList>
    </citation>
    <scope>NUCLEOTIDE SEQUENCE [LARGE SCALE GENOMIC DNA]</scope>
    <source>
        <strain evidence="3 4">E4A9</strain>
    </source>
</reference>
<dbReference type="STRING" id="450378.GCA_001661675_02013"/>
<dbReference type="AlphaFoldDB" id="A0A1Z1FC95"/>
<dbReference type="Proteomes" id="UP000195807">
    <property type="component" value="Chromosome"/>
</dbReference>
<dbReference type="RefSeq" id="WP_066845849.1">
    <property type="nucleotide sequence ID" value="NZ_CP019602.1"/>
</dbReference>
<evidence type="ECO:0000259" key="2">
    <source>
        <dbReference type="Pfam" id="PF09990"/>
    </source>
</evidence>
<accession>A0A1Z1FC95</accession>
<keyword evidence="4" id="KW-1185">Reference proteome</keyword>
<sequence length="159" mass="17053">MIPDRRPHRPMIGSFQALLLAFPVALFPAALVTDITYLNTAEIQWTNFSAWLLAAGELFAGLLLIGALVSLVRSRSGRATLYFLLVLALFVVGLINSFHHSGDGWASVGTFGLILSILGALLALAAGAIGYSSLGAATRLRDADLHDRTDRPRPVEIAR</sequence>
<keyword evidence="1" id="KW-0472">Membrane</keyword>
<keyword evidence="1" id="KW-1133">Transmembrane helix</keyword>